<dbReference type="RefSeq" id="WP_345087213.1">
    <property type="nucleotide sequence ID" value="NZ_BAAAWG010000013.1"/>
</dbReference>
<keyword evidence="3" id="KW-1185">Reference proteome</keyword>
<sequence>MIDFELLVPDGWVQIPTTAETARVRARVIDELIRHHLPDSLPRDKAGPYRRMLRKELVAATDDASRQGARSVLLPLEEFNGMKMPGSLVVTVIESGNEDEDAEAMLASLLADAGDSGTYLEIDGVPAVRLATVIDTGRLGRKQPAWRVSYYVSHPEAPGVWGLLTYTVLTDGDVDAEPVRAVMLVFDVIVSSLRWEDRIDVPTEEEVLAEADAFLARVEAAEAAAAGPDTSPGEGPAAPRAEAPGAPHEADVKRT</sequence>
<organism evidence="2 3">
    <name type="scientific">Streptomyces ramulosus</name>
    <dbReference type="NCBI Taxonomy" id="47762"/>
    <lineage>
        <taxon>Bacteria</taxon>
        <taxon>Bacillati</taxon>
        <taxon>Actinomycetota</taxon>
        <taxon>Actinomycetes</taxon>
        <taxon>Kitasatosporales</taxon>
        <taxon>Streptomycetaceae</taxon>
        <taxon>Streptomyces</taxon>
    </lineage>
</organism>
<evidence type="ECO:0000256" key="1">
    <source>
        <dbReference type="SAM" id="MobiDB-lite"/>
    </source>
</evidence>
<reference evidence="3" key="1">
    <citation type="journal article" date="2019" name="Int. J. Syst. Evol. Microbiol.">
        <title>The Global Catalogue of Microorganisms (GCM) 10K type strain sequencing project: providing services to taxonomists for standard genome sequencing and annotation.</title>
        <authorList>
            <consortium name="The Broad Institute Genomics Platform"/>
            <consortium name="The Broad Institute Genome Sequencing Center for Infectious Disease"/>
            <person name="Wu L."/>
            <person name="Ma J."/>
        </authorList>
    </citation>
    <scope>NUCLEOTIDE SEQUENCE [LARGE SCALE GENOMIC DNA]</scope>
    <source>
        <strain evidence="3">CGMCC 1.15809</strain>
    </source>
</reference>
<feature type="compositionally biased region" description="Low complexity" evidence="1">
    <location>
        <begin position="222"/>
        <end position="247"/>
    </location>
</feature>
<protein>
    <recommendedName>
        <fullName evidence="4">LigA protein</fullName>
    </recommendedName>
</protein>
<feature type="region of interest" description="Disordered" evidence="1">
    <location>
        <begin position="222"/>
        <end position="255"/>
    </location>
</feature>
<evidence type="ECO:0000313" key="3">
    <source>
        <dbReference type="Proteomes" id="UP001596241"/>
    </source>
</evidence>
<dbReference type="EMBL" id="JBHSPW010000002">
    <property type="protein sequence ID" value="MFC5892145.1"/>
    <property type="molecule type" value="Genomic_DNA"/>
</dbReference>
<accession>A0ABW1FDU8</accession>
<gene>
    <name evidence="2" type="ORF">ACFP3M_04870</name>
</gene>
<evidence type="ECO:0008006" key="4">
    <source>
        <dbReference type="Google" id="ProtNLM"/>
    </source>
</evidence>
<proteinExistence type="predicted"/>
<evidence type="ECO:0000313" key="2">
    <source>
        <dbReference type="EMBL" id="MFC5892145.1"/>
    </source>
</evidence>
<name>A0ABW1FDU8_9ACTN</name>
<dbReference type="Proteomes" id="UP001596241">
    <property type="component" value="Unassembled WGS sequence"/>
</dbReference>
<comment type="caution">
    <text evidence="2">The sequence shown here is derived from an EMBL/GenBank/DDBJ whole genome shotgun (WGS) entry which is preliminary data.</text>
</comment>